<dbReference type="Proteomes" id="UP000594342">
    <property type="component" value="Unassembled WGS sequence"/>
</dbReference>
<evidence type="ECO:0000259" key="1">
    <source>
        <dbReference type="PROSITE" id="PS50280"/>
    </source>
</evidence>
<keyword evidence="2" id="KW-0489">Methyltransferase</keyword>
<comment type="caution">
    <text evidence="2">The sequence shown here is derived from an EMBL/GenBank/DDBJ whole genome shotgun (WGS) entry which is preliminary data.</text>
</comment>
<dbReference type="EMBL" id="UPSH01000001">
    <property type="protein sequence ID" value="VBB17728.1"/>
    <property type="molecule type" value="Genomic_DNA"/>
</dbReference>
<name>A0A5K0U742_9VIRU</name>
<reference evidence="2 3" key="1">
    <citation type="submission" date="2018-10" db="EMBL/GenBank/DDBJ databases">
        <authorList>
            <consortium name="IHU Genomes"/>
        </authorList>
    </citation>
    <scope>NUCLEOTIDE SEQUENCE [LARGE SCALE GENOMIC DNA]</scope>
    <source>
        <strain evidence="2 3">A1</strain>
    </source>
</reference>
<protein>
    <submittedName>
        <fullName evidence="2">SET domain-containing protein-lysine N-methyltransferase</fullName>
    </submittedName>
</protein>
<dbReference type="SUPFAM" id="SSF82199">
    <property type="entry name" value="SET domain"/>
    <property type="match status" value="1"/>
</dbReference>
<sequence length="243" mass="27341">MNETNHGHHDTTLASSLASVLTCVPDTECTCTEITTVNKLLSSEWIRENTNPELKYSKALIIKKSPVHGLGVFSTSIIPKGTPITFYPVHGIWTKTGDRVGFKKNIPLPEEFDPNQYTWDLRSGTSIVGSPKVYSNNECGHLFNDATKIDVDDSIDENIVKNKICAYYFNNKPNCTTVEYGDKMCIVTLRDIEAGEELYIEYGHQFWINDVLDSDMCARINNDPKLADVVTKIIRKDSIQQTN</sequence>
<dbReference type="SMART" id="SM00317">
    <property type="entry name" value="SET"/>
    <property type="match status" value="1"/>
</dbReference>
<gene>
    <name evidence="2" type="ORF">YASMINEVIRUS_191</name>
</gene>
<dbReference type="Pfam" id="PF00856">
    <property type="entry name" value="SET"/>
    <property type="match status" value="1"/>
</dbReference>
<keyword evidence="3" id="KW-1185">Reference proteome</keyword>
<feature type="domain" description="SET" evidence="1">
    <location>
        <begin position="58"/>
        <end position="203"/>
    </location>
</feature>
<accession>A0A5K0U742</accession>
<dbReference type="InterPro" id="IPR001214">
    <property type="entry name" value="SET_dom"/>
</dbReference>
<dbReference type="GO" id="GO:0032259">
    <property type="term" value="P:methylation"/>
    <property type="evidence" value="ECO:0007669"/>
    <property type="project" value="UniProtKB-KW"/>
</dbReference>
<dbReference type="PROSITE" id="PS50280">
    <property type="entry name" value="SET"/>
    <property type="match status" value="1"/>
</dbReference>
<proteinExistence type="predicted"/>
<evidence type="ECO:0000313" key="3">
    <source>
        <dbReference type="Proteomes" id="UP000594342"/>
    </source>
</evidence>
<dbReference type="Gene3D" id="2.170.270.10">
    <property type="entry name" value="SET domain"/>
    <property type="match status" value="1"/>
</dbReference>
<dbReference type="GO" id="GO:0008168">
    <property type="term" value="F:methyltransferase activity"/>
    <property type="evidence" value="ECO:0007669"/>
    <property type="project" value="UniProtKB-KW"/>
</dbReference>
<keyword evidence="2" id="KW-0808">Transferase</keyword>
<organism evidence="2 3">
    <name type="scientific">Yasminevirus sp. GU-2018</name>
    <dbReference type="NCBI Taxonomy" id="2420051"/>
    <lineage>
        <taxon>Viruses</taxon>
        <taxon>Varidnaviria</taxon>
        <taxon>Bamfordvirae</taxon>
        <taxon>Nucleocytoviricota</taxon>
        <taxon>Megaviricetes</taxon>
        <taxon>Imitervirales</taxon>
        <taxon>Mimiviridae</taxon>
        <taxon>Klosneuvirinae</taxon>
        <taxon>Yasminevirus</taxon>
        <taxon>Yasminevirus saudimassiliense</taxon>
    </lineage>
</organism>
<evidence type="ECO:0000313" key="2">
    <source>
        <dbReference type="EMBL" id="VBB17728.1"/>
    </source>
</evidence>
<dbReference type="InterPro" id="IPR046341">
    <property type="entry name" value="SET_dom_sf"/>
</dbReference>